<dbReference type="InterPro" id="IPR018247">
    <property type="entry name" value="EF_Hand_1_Ca_BS"/>
</dbReference>
<protein>
    <submittedName>
        <fullName evidence="6">Calcium-dependent protein kinase 4</fullName>
    </submittedName>
</protein>
<reference evidence="6 7" key="1">
    <citation type="journal article" date="2013" name="Curr. Biol.">
        <title>The Genome of the Foraminiferan Reticulomyxa filosa.</title>
        <authorList>
            <person name="Glockner G."/>
            <person name="Hulsmann N."/>
            <person name="Schleicher M."/>
            <person name="Noegel A.A."/>
            <person name="Eichinger L."/>
            <person name="Gallinger C."/>
            <person name="Pawlowski J."/>
            <person name="Sierra R."/>
            <person name="Euteneuer U."/>
            <person name="Pillet L."/>
            <person name="Moustafa A."/>
            <person name="Platzer M."/>
            <person name="Groth M."/>
            <person name="Szafranski K."/>
            <person name="Schliwa M."/>
        </authorList>
    </citation>
    <scope>NUCLEOTIDE SEQUENCE [LARGE SCALE GENOMIC DNA]</scope>
</reference>
<feature type="domain" description="EF-hand" evidence="5">
    <location>
        <begin position="30"/>
        <end position="65"/>
    </location>
</feature>
<gene>
    <name evidence="6" type="ORF">RFI_06779</name>
</gene>
<keyword evidence="3" id="KW-0106">Calcium</keyword>
<dbReference type="SUPFAM" id="SSF47473">
    <property type="entry name" value="EF-hand"/>
    <property type="match status" value="1"/>
</dbReference>
<feature type="transmembrane region" description="Helical" evidence="4">
    <location>
        <begin position="6"/>
        <end position="24"/>
    </location>
</feature>
<feature type="domain" description="EF-hand" evidence="5">
    <location>
        <begin position="149"/>
        <end position="184"/>
    </location>
</feature>
<dbReference type="OrthoDB" id="26525at2759"/>
<dbReference type="InterPro" id="IPR011992">
    <property type="entry name" value="EF-hand-dom_pair"/>
</dbReference>
<name>X6NYH4_RETFI</name>
<organism evidence="6 7">
    <name type="scientific">Reticulomyxa filosa</name>
    <dbReference type="NCBI Taxonomy" id="46433"/>
    <lineage>
        <taxon>Eukaryota</taxon>
        <taxon>Sar</taxon>
        <taxon>Rhizaria</taxon>
        <taxon>Retaria</taxon>
        <taxon>Foraminifera</taxon>
        <taxon>Monothalamids</taxon>
        <taxon>Reticulomyxidae</taxon>
        <taxon>Reticulomyxa</taxon>
    </lineage>
</organism>
<dbReference type="FunFam" id="1.10.238.10:FF:000003">
    <property type="entry name" value="Calmodulin A"/>
    <property type="match status" value="1"/>
</dbReference>
<keyword evidence="6" id="KW-0808">Transferase</keyword>
<dbReference type="PANTHER" id="PTHR34524:SF6">
    <property type="entry name" value="CALCYPHOSINE LIKE"/>
    <property type="match status" value="1"/>
</dbReference>
<feature type="domain" description="EF-hand" evidence="5">
    <location>
        <begin position="68"/>
        <end position="103"/>
    </location>
</feature>
<evidence type="ECO:0000256" key="3">
    <source>
        <dbReference type="ARBA" id="ARBA00022837"/>
    </source>
</evidence>
<evidence type="ECO:0000313" key="7">
    <source>
        <dbReference type="Proteomes" id="UP000023152"/>
    </source>
</evidence>
<keyword evidence="2" id="KW-0677">Repeat</keyword>
<dbReference type="GO" id="GO:0016301">
    <property type="term" value="F:kinase activity"/>
    <property type="evidence" value="ECO:0007669"/>
    <property type="project" value="UniProtKB-KW"/>
</dbReference>
<evidence type="ECO:0000256" key="2">
    <source>
        <dbReference type="ARBA" id="ARBA00022737"/>
    </source>
</evidence>
<dbReference type="SMART" id="SM00054">
    <property type="entry name" value="EFh"/>
    <property type="match status" value="3"/>
</dbReference>
<keyword evidence="7" id="KW-1185">Reference proteome</keyword>
<keyword evidence="6" id="KW-0418">Kinase</keyword>
<keyword evidence="1" id="KW-0479">Metal-binding</keyword>
<dbReference type="InterPro" id="IPR002048">
    <property type="entry name" value="EF_hand_dom"/>
</dbReference>
<dbReference type="CDD" id="cd00051">
    <property type="entry name" value="EFh"/>
    <property type="match status" value="2"/>
</dbReference>
<accession>X6NYH4</accession>
<dbReference type="PANTHER" id="PTHR34524">
    <property type="entry name" value="CALCYPHOSIN"/>
    <property type="match status" value="1"/>
</dbReference>
<evidence type="ECO:0000256" key="4">
    <source>
        <dbReference type="SAM" id="Phobius"/>
    </source>
</evidence>
<dbReference type="InterPro" id="IPR051581">
    <property type="entry name" value="Ca-bind"/>
</dbReference>
<feature type="non-terminal residue" evidence="6">
    <location>
        <position position="1"/>
    </location>
</feature>
<evidence type="ECO:0000256" key="1">
    <source>
        <dbReference type="ARBA" id="ARBA00022723"/>
    </source>
</evidence>
<evidence type="ECO:0000313" key="6">
    <source>
        <dbReference type="EMBL" id="ETO30342.1"/>
    </source>
</evidence>
<dbReference type="Gene3D" id="1.10.238.10">
    <property type="entry name" value="EF-hand"/>
    <property type="match status" value="2"/>
</dbReference>
<dbReference type="Pfam" id="PF13499">
    <property type="entry name" value="EF-hand_7"/>
    <property type="match status" value="2"/>
</dbReference>
<comment type="caution">
    <text evidence="6">The sequence shown here is derived from an EMBL/GenBank/DDBJ whole genome shotgun (WGS) entry which is preliminary data.</text>
</comment>
<dbReference type="PROSITE" id="PS50222">
    <property type="entry name" value="EF_HAND_2"/>
    <property type="match status" value="3"/>
</dbReference>
<proteinExistence type="predicted"/>
<keyword evidence="4" id="KW-0472">Membrane</keyword>
<keyword evidence="4" id="KW-0812">Transmembrane</keyword>
<sequence>FFFFFFFVYAICFFFLLILPFQLVEELTREERNVIVSAFRELDENGDGVLDRSELSKFLRRTGLSAQEVKKRTDELMKILDRDGDGVIDLNEFMTSGASWRLSTDENFIEKQFRGNVLICFHSLSSSLWNHFIMKAPSDEIAKAFNGTLDDDEIQKIVAEVDTNRDGKVSLEEFRIGMREHMFSGNSQLADDIRRLSTHIQMTDQSSNSKQPG</sequence>
<dbReference type="EMBL" id="ASPP01005529">
    <property type="protein sequence ID" value="ETO30342.1"/>
    <property type="molecule type" value="Genomic_DNA"/>
</dbReference>
<evidence type="ECO:0000259" key="5">
    <source>
        <dbReference type="PROSITE" id="PS50222"/>
    </source>
</evidence>
<keyword evidence="4" id="KW-1133">Transmembrane helix</keyword>
<dbReference type="Proteomes" id="UP000023152">
    <property type="component" value="Unassembled WGS sequence"/>
</dbReference>
<dbReference type="GO" id="GO:0005509">
    <property type="term" value="F:calcium ion binding"/>
    <property type="evidence" value="ECO:0007669"/>
    <property type="project" value="InterPro"/>
</dbReference>
<dbReference type="AlphaFoldDB" id="X6NYH4"/>
<dbReference type="PROSITE" id="PS00018">
    <property type="entry name" value="EF_HAND_1"/>
    <property type="match status" value="3"/>
</dbReference>